<evidence type="ECO:0000313" key="1">
    <source>
        <dbReference type="EMBL" id="VDL69192.1"/>
    </source>
</evidence>
<evidence type="ECO:0000313" key="3">
    <source>
        <dbReference type="WBParaSite" id="NBR_0000560201-mRNA-1"/>
    </source>
</evidence>
<organism evidence="3">
    <name type="scientific">Nippostrongylus brasiliensis</name>
    <name type="common">Rat hookworm</name>
    <dbReference type="NCBI Taxonomy" id="27835"/>
    <lineage>
        <taxon>Eukaryota</taxon>
        <taxon>Metazoa</taxon>
        <taxon>Ecdysozoa</taxon>
        <taxon>Nematoda</taxon>
        <taxon>Chromadorea</taxon>
        <taxon>Rhabditida</taxon>
        <taxon>Rhabditina</taxon>
        <taxon>Rhabditomorpha</taxon>
        <taxon>Strongyloidea</taxon>
        <taxon>Heligmosomidae</taxon>
        <taxon>Nippostrongylus</taxon>
    </lineage>
</organism>
<gene>
    <name evidence="1" type="ORF">NBR_LOCUS5603</name>
</gene>
<evidence type="ECO:0000313" key="2">
    <source>
        <dbReference type="Proteomes" id="UP000271162"/>
    </source>
</evidence>
<name>A0A0N4XSV0_NIPBR</name>
<dbReference type="AlphaFoldDB" id="A0A0N4XSV0"/>
<proteinExistence type="predicted"/>
<dbReference type="EMBL" id="UYSL01014348">
    <property type="protein sequence ID" value="VDL69192.1"/>
    <property type="molecule type" value="Genomic_DNA"/>
</dbReference>
<reference evidence="1 2" key="2">
    <citation type="submission" date="2018-11" db="EMBL/GenBank/DDBJ databases">
        <authorList>
            <consortium name="Pathogen Informatics"/>
        </authorList>
    </citation>
    <scope>NUCLEOTIDE SEQUENCE [LARGE SCALE GENOMIC DNA]</scope>
</reference>
<sequence length="61" mass="6907">MLSNKTRSLNFNQTLEELLGSDRSKARDSGAEFCALIDWSSTNSSWSGVFEQFRREQSESA</sequence>
<protein>
    <submittedName>
        <fullName evidence="3">Transcriptional regulator</fullName>
    </submittedName>
</protein>
<reference evidence="3" key="1">
    <citation type="submission" date="2017-02" db="UniProtKB">
        <authorList>
            <consortium name="WormBaseParasite"/>
        </authorList>
    </citation>
    <scope>IDENTIFICATION</scope>
</reference>
<dbReference type="WBParaSite" id="NBR_0000560201-mRNA-1">
    <property type="protein sequence ID" value="NBR_0000560201-mRNA-1"/>
    <property type="gene ID" value="NBR_0000560201"/>
</dbReference>
<dbReference type="Proteomes" id="UP000271162">
    <property type="component" value="Unassembled WGS sequence"/>
</dbReference>
<accession>A0A0N4XSV0</accession>
<keyword evidence="2" id="KW-1185">Reference proteome</keyword>